<dbReference type="Proteomes" id="UP000800094">
    <property type="component" value="Unassembled WGS sequence"/>
</dbReference>
<keyword evidence="2" id="KW-1185">Reference proteome</keyword>
<evidence type="ECO:0000313" key="2">
    <source>
        <dbReference type="Proteomes" id="UP000800094"/>
    </source>
</evidence>
<dbReference type="OrthoDB" id="10642954at2759"/>
<dbReference type="EMBL" id="ML987206">
    <property type="protein sequence ID" value="KAF2243089.1"/>
    <property type="molecule type" value="Genomic_DNA"/>
</dbReference>
<gene>
    <name evidence="1" type="ORF">BU26DRAFT_570494</name>
</gene>
<dbReference type="AlphaFoldDB" id="A0A6A6HYW6"/>
<evidence type="ECO:0000313" key="1">
    <source>
        <dbReference type="EMBL" id="KAF2243089.1"/>
    </source>
</evidence>
<name>A0A6A6HYW6_9PLEO</name>
<accession>A0A6A6HYW6</accession>
<protein>
    <submittedName>
        <fullName evidence="1">Uncharacterized protein</fullName>
    </submittedName>
</protein>
<dbReference type="GeneID" id="54587345"/>
<dbReference type="RefSeq" id="XP_033678093.1">
    <property type="nucleotide sequence ID" value="XM_033834015.1"/>
</dbReference>
<organism evidence="1 2">
    <name type="scientific">Trematosphaeria pertusa</name>
    <dbReference type="NCBI Taxonomy" id="390896"/>
    <lineage>
        <taxon>Eukaryota</taxon>
        <taxon>Fungi</taxon>
        <taxon>Dikarya</taxon>
        <taxon>Ascomycota</taxon>
        <taxon>Pezizomycotina</taxon>
        <taxon>Dothideomycetes</taxon>
        <taxon>Pleosporomycetidae</taxon>
        <taxon>Pleosporales</taxon>
        <taxon>Massarineae</taxon>
        <taxon>Trematosphaeriaceae</taxon>
        <taxon>Trematosphaeria</taxon>
    </lineage>
</organism>
<proteinExistence type="predicted"/>
<sequence length="297" mass="33764">MSLAESSLRILKLGGDNLELCALPSCDEAALDFPCTGCNDAPDPDFSGTPLEDVRSCCEAHGEQDADDHKDTCRHRRWLRDGARIGDFYHKIFIAARKEMYERVLVRQEKNYYVQEARNFVFRNYTKPASKEAFCGTDVNEENKHCTLSLDGCVYGVQIATPFLAYRYITKDSPFRIVDLYIKPLPQTIAKARFESGHAIQIEEYTHTVHRLAPSFLPSQGPIFDQDGITLDSSCAHADTLLSMSYTEFEQAKETVVAALRKELSKLRSEFDDIDYVLIGTEEKQKEKERLVPNIEE</sequence>
<reference evidence="1" key="1">
    <citation type="journal article" date="2020" name="Stud. Mycol.">
        <title>101 Dothideomycetes genomes: a test case for predicting lifestyles and emergence of pathogens.</title>
        <authorList>
            <person name="Haridas S."/>
            <person name="Albert R."/>
            <person name="Binder M."/>
            <person name="Bloem J."/>
            <person name="Labutti K."/>
            <person name="Salamov A."/>
            <person name="Andreopoulos B."/>
            <person name="Baker S."/>
            <person name="Barry K."/>
            <person name="Bills G."/>
            <person name="Bluhm B."/>
            <person name="Cannon C."/>
            <person name="Castanera R."/>
            <person name="Culley D."/>
            <person name="Daum C."/>
            <person name="Ezra D."/>
            <person name="Gonzalez J."/>
            <person name="Henrissat B."/>
            <person name="Kuo A."/>
            <person name="Liang C."/>
            <person name="Lipzen A."/>
            <person name="Lutzoni F."/>
            <person name="Magnuson J."/>
            <person name="Mondo S."/>
            <person name="Nolan M."/>
            <person name="Ohm R."/>
            <person name="Pangilinan J."/>
            <person name="Park H.-J."/>
            <person name="Ramirez L."/>
            <person name="Alfaro M."/>
            <person name="Sun H."/>
            <person name="Tritt A."/>
            <person name="Yoshinaga Y."/>
            <person name="Zwiers L.-H."/>
            <person name="Turgeon B."/>
            <person name="Goodwin S."/>
            <person name="Spatafora J."/>
            <person name="Crous P."/>
            <person name="Grigoriev I."/>
        </authorList>
    </citation>
    <scope>NUCLEOTIDE SEQUENCE</scope>
    <source>
        <strain evidence="1">CBS 122368</strain>
    </source>
</reference>